<dbReference type="InterPro" id="IPR013783">
    <property type="entry name" value="Ig-like_fold"/>
</dbReference>
<dbReference type="EMBL" id="JAZHYP010000009">
    <property type="protein sequence ID" value="MEN3324983.1"/>
    <property type="molecule type" value="Genomic_DNA"/>
</dbReference>
<feature type="chain" id="PRO_5045885270" evidence="4">
    <location>
        <begin position="21"/>
        <end position="614"/>
    </location>
</feature>
<dbReference type="PROSITE" id="PS50853">
    <property type="entry name" value="FN3"/>
    <property type="match status" value="1"/>
</dbReference>
<dbReference type="Pfam" id="PF04616">
    <property type="entry name" value="Glyco_hydro_43"/>
    <property type="match status" value="1"/>
</dbReference>
<evidence type="ECO:0000259" key="6">
    <source>
        <dbReference type="PROSITE" id="PS50853"/>
    </source>
</evidence>
<evidence type="ECO:0000256" key="2">
    <source>
        <dbReference type="ARBA" id="ARBA00022801"/>
    </source>
</evidence>
<comment type="similarity">
    <text evidence="1">Belongs to the glycosyl hydrolase 43 family.</text>
</comment>
<dbReference type="InterPro" id="IPR023296">
    <property type="entry name" value="Glyco_hydro_beta-prop_sf"/>
</dbReference>
<dbReference type="RefSeq" id="WP_346242780.1">
    <property type="nucleotide sequence ID" value="NZ_JAZHYP010000009.1"/>
</dbReference>
<feature type="signal peptide" evidence="4">
    <location>
        <begin position="1"/>
        <end position="20"/>
    </location>
</feature>
<dbReference type="InterPro" id="IPR000421">
    <property type="entry name" value="FA58C"/>
</dbReference>
<keyword evidence="4" id="KW-0732">Signal</keyword>
<dbReference type="InterPro" id="IPR036116">
    <property type="entry name" value="FN3_sf"/>
</dbReference>
<keyword evidence="3" id="KW-0326">Glycosidase</keyword>
<dbReference type="InterPro" id="IPR003961">
    <property type="entry name" value="FN3_dom"/>
</dbReference>
<evidence type="ECO:0000256" key="4">
    <source>
        <dbReference type="SAM" id="SignalP"/>
    </source>
</evidence>
<reference evidence="7 8" key="1">
    <citation type="submission" date="2024-01" db="EMBL/GenBank/DDBJ databases">
        <title>Mariniflexile litorale sp. nov., isolated from the shallow sediments of the Sea of Japan.</title>
        <authorList>
            <person name="Romanenko L."/>
            <person name="Bystritskaya E."/>
            <person name="Isaeva M."/>
        </authorList>
    </citation>
    <scope>NUCLEOTIDE SEQUENCE [LARGE SCALE GENOMIC DNA]</scope>
    <source>
        <strain evidence="7 8">KCTC 32427</strain>
    </source>
</reference>
<evidence type="ECO:0000313" key="7">
    <source>
        <dbReference type="EMBL" id="MEN3324983.1"/>
    </source>
</evidence>
<proteinExistence type="inferred from homology"/>
<feature type="domain" description="Fibronectin type-III" evidence="6">
    <location>
        <begin position="527"/>
        <end position="614"/>
    </location>
</feature>
<dbReference type="SUPFAM" id="SSF75005">
    <property type="entry name" value="Arabinanase/levansucrase/invertase"/>
    <property type="match status" value="1"/>
</dbReference>
<dbReference type="Gene3D" id="2.60.40.10">
    <property type="entry name" value="Immunoglobulins"/>
    <property type="match status" value="1"/>
</dbReference>
<dbReference type="PANTHER" id="PTHR42812">
    <property type="entry name" value="BETA-XYLOSIDASE"/>
    <property type="match status" value="1"/>
</dbReference>
<dbReference type="Gene3D" id="2.115.10.20">
    <property type="entry name" value="Glycosyl hydrolase domain, family 43"/>
    <property type="match status" value="1"/>
</dbReference>
<feature type="domain" description="F5/8 type C" evidence="5">
    <location>
        <begin position="367"/>
        <end position="522"/>
    </location>
</feature>
<evidence type="ECO:0000313" key="8">
    <source>
        <dbReference type="Proteomes" id="UP001416393"/>
    </source>
</evidence>
<gene>
    <name evidence="7" type="ORF">VP395_14685</name>
</gene>
<evidence type="ECO:0000256" key="1">
    <source>
        <dbReference type="ARBA" id="ARBA00009865"/>
    </source>
</evidence>
<dbReference type="SUPFAM" id="SSF49265">
    <property type="entry name" value="Fibronectin type III"/>
    <property type="match status" value="1"/>
</dbReference>
<dbReference type="Gene3D" id="2.60.120.260">
    <property type="entry name" value="Galactose-binding domain-like"/>
    <property type="match status" value="1"/>
</dbReference>
<organism evidence="7 8">
    <name type="scientific">Mariniflexile soesokkakense</name>
    <dbReference type="NCBI Taxonomy" id="1343160"/>
    <lineage>
        <taxon>Bacteria</taxon>
        <taxon>Pseudomonadati</taxon>
        <taxon>Bacteroidota</taxon>
        <taxon>Flavobacteriia</taxon>
        <taxon>Flavobacteriales</taxon>
        <taxon>Flavobacteriaceae</taxon>
        <taxon>Mariniflexile</taxon>
    </lineage>
</organism>
<dbReference type="InterPro" id="IPR051795">
    <property type="entry name" value="Glycosyl_Hydrlase_43"/>
</dbReference>
<dbReference type="InterPro" id="IPR006710">
    <property type="entry name" value="Glyco_hydro_43"/>
</dbReference>
<evidence type="ECO:0000256" key="3">
    <source>
        <dbReference type="ARBA" id="ARBA00023295"/>
    </source>
</evidence>
<evidence type="ECO:0000259" key="5">
    <source>
        <dbReference type="PROSITE" id="PS50022"/>
    </source>
</evidence>
<keyword evidence="8" id="KW-1185">Reference proteome</keyword>
<dbReference type="SUPFAM" id="SSF49785">
    <property type="entry name" value="Galactose-binding domain-like"/>
    <property type="match status" value="1"/>
</dbReference>
<keyword evidence="2" id="KW-0378">Hydrolase</keyword>
<name>A0ABV0AD31_9FLAO</name>
<accession>A0ABV0AD31</accession>
<dbReference type="PROSITE" id="PS50022">
    <property type="entry name" value="FA58C_3"/>
    <property type="match status" value="1"/>
</dbReference>
<protein>
    <submittedName>
        <fullName evidence="7">Family 43 glycosylhydrolase</fullName>
    </submittedName>
</protein>
<dbReference type="Proteomes" id="UP001416393">
    <property type="component" value="Unassembled WGS sequence"/>
</dbReference>
<comment type="caution">
    <text evidence="7">The sequence shown here is derived from an EMBL/GenBank/DDBJ whole genome shotgun (WGS) entry which is preliminary data.</text>
</comment>
<dbReference type="Pfam" id="PF00754">
    <property type="entry name" value="F5_F8_type_C"/>
    <property type="match status" value="1"/>
</dbReference>
<dbReference type="CDD" id="cd08982">
    <property type="entry name" value="GH43-like"/>
    <property type="match status" value="1"/>
</dbReference>
<dbReference type="InterPro" id="IPR008979">
    <property type="entry name" value="Galactose-bd-like_sf"/>
</dbReference>
<sequence length="614" mass="70217">MKLILTPIFLVFFLSWNSNGQNNVDSLLNEDNANSKKSLQTYCNPLDIDYTYMVYNSSKNKSYRSGADPAVIEFRGEYYMFVTRSFGYWHSADLINWKFIKPQQWFFEGSNAPTAFNYKDSLVYFAGNPAGYGSILYTDDPKKGTWTPTASISTNIQDSELFIDDDGKTYLYWGSSNVHPLHVKMLDKDDRFLETGVKKELINLNEEAHGWERFGENNFHPTLKEGYMEGASMTKHNGKYYLQYAAPGTQFNVYADGAYIGETPLGPFTYMKNNPMSFKPGGFTNGAGHGITVKQTNGQYWHFATMALASNAQWERRLCMFPTYFDDEGLMYTNTDYGDYPRFGSGHPTKAGRHNGWMLLSYRGNATVSSSLAQVMKFTSNDDDVEITELPLEKNAIGDIVSKVLTDENPKTFWVAEANNNKQWMKIEMLKPGNIYAFQLNFHDHESGIYTRTEGLRHRFSIEVSEDGKNWQMVVDRSNSNIDAPNAYVVLDKPIKARYIRYNNVEVPGANFAMSEFRVFGLGLGKVPQKVKGFSINRQTDRRDAAFSWTPVKGAQGYNIRWGIAPDKLYQSWLVYDANKHFMRCLDRDTPYYFSIEAFSENGISEKSKILYVD</sequence>
<dbReference type="PANTHER" id="PTHR42812:SF12">
    <property type="entry name" value="BETA-XYLOSIDASE-RELATED"/>
    <property type="match status" value="1"/>
</dbReference>